<dbReference type="InterPro" id="IPR011050">
    <property type="entry name" value="Pectin_lyase_fold/virulence"/>
</dbReference>
<protein>
    <recommendedName>
        <fullName evidence="3">DUF6298 domain-containing protein</fullName>
    </recommendedName>
</protein>
<dbReference type="AlphaFoldDB" id="A0A518DG00"/>
<evidence type="ECO:0000256" key="2">
    <source>
        <dbReference type="SAM" id="SignalP"/>
    </source>
</evidence>
<accession>A0A518DG00</accession>
<dbReference type="Pfam" id="PF19815">
    <property type="entry name" value="DUF6298"/>
    <property type="match status" value="1"/>
</dbReference>
<dbReference type="OrthoDB" id="5488826at2"/>
<dbReference type="InterPro" id="IPR012334">
    <property type="entry name" value="Pectin_lyas_fold"/>
</dbReference>
<feature type="region of interest" description="Disordered" evidence="1">
    <location>
        <begin position="550"/>
        <end position="574"/>
    </location>
</feature>
<keyword evidence="5" id="KW-1185">Reference proteome</keyword>
<feature type="chain" id="PRO_5022169332" description="DUF6298 domain-containing protein" evidence="2">
    <location>
        <begin position="27"/>
        <end position="1042"/>
    </location>
</feature>
<reference evidence="4 5" key="1">
    <citation type="submission" date="2019-02" db="EMBL/GenBank/DDBJ databases">
        <title>Deep-cultivation of Planctomycetes and their phenomic and genomic characterization uncovers novel biology.</title>
        <authorList>
            <person name="Wiegand S."/>
            <person name="Jogler M."/>
            <person name="Boedeker C."/>
            <person name="Pinto D."/>
            <person name="Vollmers J."/>
            <person name="Rivas-Marin E."/>
            <person name="Kohn T."/>
            <person name="Peeters S.H."/>
            <person name="Heuer A."/>
            <person name="Rast P."/>
            <person name="Oberbeckmann S."/>
            <person name="Bunk B."/>
            <person name="Jeske O."/>
            <person name="Meyerdierks A."/>
            <person name="Storesund J.E."/>
            <person name="Kallscheuer N."/>
            <person name="Luecker S."/>
            <person name="Lage O.M."/>
            <person name="Pohl T."/>
            <person name="Merkel B.J."/>
            <person name="Hornburger P."/>
            <person name="Mueller R.-W."/>
            <person name="Bruemmer F."/>
            <person name="Labrenz M."/>
            <person name="Spormann A.M."/>
            <person name="Op den Camp H."/>
            <person name="Overmann J."/>
            <person name="Amann R."/>
            <person name="Jetten M.S.M."/>
            <person name="Mascher T."/>
            <person name="Medema M.H."/>
            <person name="Devos D.P."/>
            <person name="Kaster A.-K."/>
            <person name="Ovreas L."/>
            <person name="Rohde M."/>
            <person name="Galperin M.Y."/>
            <person name="Jogler C."/>
        </authorList>
    </citation>
    <scope>NUCLEOTIDE SEQUENCE [LARGE SCALE GENOMIC DNA]</scope>
    <source>
        <strain evidence="4 5">Pla175</strain>
    </source>
</reference>
<feature type="domain" description="DUF6298" evidence="3">
    <location>
        <begin position="477"/>
        <end position="950"/>
    </location>
</feature>
<evidence type="ECO:0000259" key="3">
    <source>
        <dbReference type="Pfam" id="PF19815"/>
    </source>
</evidence>
<organism evidence="4 5">
    <name type="scientific">Pirellulimonas nuda</name>
    <dbReference type="NCBI Taxonomy" id="2528009"/>
    <lineage>
        <taxon>Bacteria</taxon>
        <taxon>Pseudomonadati</taxon>
        <taxon>Planctomycetota</taxon>
        <taxon>Planctomycetia</taxon>
        <taxon>Pirellulales</taxon>
        <taxon>Lacipirellulaceae</taxon>
        <taxon>Pirellulimonas</taxon>
    </lineage>
</organism>
<name>A0A518DG00_9BACT</name>
<feature type="signal peptide" evidence="2">
    <location>
        <begin position="1"/>
        <end position="26"/>
    </location>
</feature>
<dbReference type="SUPFAM" id="SSF51126">
    <property type="entry name" value="Pectin lyase-like"/>
    <property type="match status" value="1"/>
</dbReference>
<dbReference type="EMBL" id="CP036291">
    <property type="protein sequence ID" value="QDU90413.1"/>
    <property type="molecule type" value="Genomic_DNA"/>
</dbReference>
<dbReference type="InterPro" id="IPR046265">
    <property type="entry name" value="DUF6298"/>
</dbReference>
<dbReference type="Proteomes" id="UP000317429">
    <property type="component" value="Chromosome"/>
</dbReference>
<keyword evidence="2" id="KW-0732">Signal</keyword>
<proteinExistence type="predicted"/>
<evidence type="ECO:0000313" key="5">
    <source>
        <dbReference type="Proteomes" id="UP000317429"/>
    </source>
</evidence>
<dbReference type="Gene3D" id="2.160.20.10">
    <property type="entry name" value="Single-stranded right-handed beta-helix, Pectin lyase-like"/>
    <property type="match status" value="1"/>
</dbReference>
<dbReference type="KEGG" id="pnd:Pla175_38170"/>
<evidence type="ECO:0000313" key="4">
    <source>
        <dbReference type="EMBL" id="QDU90413.1"/>
    </source>
</evidence>
<sequence precursor="true">MKNSRRHSLLACYLITVLMRSQGALCAPDWPVRPDDNGKLVYATDELGNRVPDFSSCGYAGGDRPIPSPAVKIFLSPEAREDGRRIQAAIDSVSALQPDDAGFRGAVLLRAGEYQVADDLRLTASGVVLRGAGAAAGGTTIIAKGVGRRPLVRIGRQGPQEASGSRGKPVAIADAYVPVGATRLRLEQNHGLQTGDRVVVVRPSTDAWIAALGARATGVGWRAGRCDIRWERIIKSVDGAVVTLDAPITTAIEERFGGGTIQTHAPTDRVTGAGIEDLTLRSDCDAANPRDEEHSWYGVVANHAEDLWVRRVRFEGFAGGAVLLRDATRHVTVEDCLALSPVSEPGGYRRHNYMTNGGLTLFLRCFAEQGIHDFGVGHCAPGPNAFVNCYAARARGDSGPLESWASGVLFDNVRIDGADLCIVNRWGQPAGAGWSAANCVLWQCQASVIRAFNPPTAQNWVLGYWAEPFGDAVFLGQSEFVKPLSLYQTQVGDRLGEARAEAAGPFLLDPVESTNPTVEQAEKFVASSTHRTPTLRGLIEARMRRAHRSEIEDAAHGESIPSSTPAEKESEAPPAVRVVNGWLTLGGKVMTGGHVNPTWWRGTIRSQDAAEFGPSITRFAPGRYGEGLTDELESVADRMAERGEVAYDHHYGLWYDRRRDDHLMVRRADGAVTPPFFEQPFARTGEGTAWDGLSKYDLTRFNPWYWGRLARFAELCDQRGLVLIHQHYFQHNILEAGAHWADCPWRPANNVNDTGLPEPPPYVGDKRIFLAEQFYDVTDERRRALHEGQIRHGLEALAGSNNVLHSIGAEYTGPLEFTRFWLDVVRQWKDETGNEPLVALAATKDVQDELLKHEPWRSVVDVIDIRYWCYDREGGLYAPAGGVNLAPRQHFRQMNPKPADPASIARAVREYRILYPQKAVTYFAGMYCRSDNDGWASLMGGGSLADVPPLPEGLARQLVWMRPLESHDEYVLQLVGPKGSRLLYALNGNDRLAVDFPGTTADYRLTWINPKSGQTTEETARLAGRTSLRPKEPVLWITPLKD</sequence>
<evidence type="ECO:0000256" key="1">
    <source>
        <dbReference type="SAM" id="MobiDB-lite"/>
    </source>
</evidence>
<dbReference type="RefSeq" id="WP_145288845.1">
    <property type="nucleotide sequence ID" value="NZ_CP036291.1"/>
</dbReference>
<gene>
    <name evidence="4" type="ORF">Pla175_38170</name>
</gene>